<dbReference type="Gene3D" id="3.40.50.10490">
    <property type="entry name" value="Glucose-6-phosphate isomerase like protein, domain 1"/>
    <property type="match status" value="1"/>
</dbReference>
<sequence>MTSFQKAKEFSLSFQKEVLALIQDLDLDAISRVSLMLYEAKENGKNIFFFGNGGSHGIASHLACDFGKGTKITGKKNQKFYKVFGLDNPAWLTAQANDGKEPFTEGDYPGKYQHGYDGVFVGQMENFIGEGDIAFGISSSGNSPNVVNGLLFAKQKGCKTVAMVGFDGGEALKIADEVLFVKTEKGKYGLVEGVHEVIHHLLYEYAIQLEQTN</sequence>
<dbReference type="SUPFAM" id="SSF53697">
    <property type="entry name" value="SIS domain"/>
    <property type="match status" value="1"/>
</dbReference>
<dbReference type="InterPro" id="IPR001347">
    <property type="entry name" value="SIS_dom"/>
</dbReference>
<dbReference type="GO" id="GO:0097367">
    <property type="term" value="F:carbohydrate derivative binding"/>
    <property type="evidence" value="ECO:0007669"/>
    <property type="project" value="InterPro"/>
</dbReference>
<accession>A0A4R9M0N2</accession>
<name>A0A4R9M0N2_9LEPT</name>
<dbReference type="InterPro" id="IPR050099">
    <property type="entry name" value="SIS_GmhA/DiaA_subfam"/>
</dbReference>
<dbReference type="RefSeq" id="WP_135760956.1">
    <property type="nucleotide sequence ID" value="NZ_RQHW01000047.1"/>
</dbReference>
<comment type="caution">
    <text evidence="2">The sequence shown here is derived from an EMBL/GenBank/DDBJ whole genome shotgun (WGS) entry which is preliminary data.</text>
</comment>
<dbReference type="OrthoDB" id="370421at2"/>
<dbReference type="PROSITE" id="PS51464">
    <property type="entry name" value="SIS"/>
    <property type="match status" value="1"/>
</dbReference>
<evidence type="ECO:0000313" key="2">
    <source>
        <dbReference type="EMBL" id="TGN18268.1"/>
    </source>
</evidence>
<evidence type="ECO:0000313" key="3">
    <source>
        <dbReference type="Proteomes" id="UP000298058"/>
    </source>
</evidence>
<dbReference type="EMBL" id="RQHW01000047">
    <property type="protein sequence ID" value="TGN18268.1"/>
    <property type="molecule type" value="Genomic_DNA"/>
</dbReference>
<dbReference type="AlphaFoldDB" id="A0A4R9M0N2"/>
<dbReference type="PANTHER" id="PTHR30390">
    <property type="entry name" value="SEDOHEPTULOSE 7-PHOSPHATE ISOMERASE / DNAA INITIATOR-ASSOCIATING FACTOR FOR REPLICATION INITIATION"/>
    <property type="match status" value="1"/>
</dbReference>
<feature type="domain" description="SIS" evidence="1">
    <location>
        <begin position="37"/>
        <end position="212"/>
    </location>
</feature>
<gene>
    <name evidence="2" type="ORF">EHS15_12730</name>
</gene>
<dbReference type="InterPro" id="IPR035461">
    <property type="entry name" value="GmhA/DiaA"/>
</dbReference>
<proteinExistence type="predicted"/>
<reference evidence="2" key="1">
    <citation type="journal article" date="2019" name="PLoS Negl. Trop. Dis.">
        <title>Revisiting the worldwide diversity of Leptospira species in the environment.</title>
        <authorList>
            <person name="Vincent A.T."/>
            <person name="Schiettekatte O."/>
            <person name="Bourhy P."/>
            <person name="Veyrier F.J."/>
            <person name="Picardeau M."/>
        </authorList>
    </citation>
    <scope>NUCLEOTIDE SEQUENCE [LARGE SCALE GENOMIC DNA]</scope>
    <source>
        <strain evidence="2">201300427</strain>
    </source>
</reference>
<dbReference type="GO" id="GO:1901135">
    <property type="term" value="P:carbohydrate derivative metabolic process"/>
    <property type="evidence" value="ECO:0007669"/>
    <property type="project" value="InterPro"/>
</dbReference>
<dbReference type="CDD" id="cd05006">
    <property type="entry name" value="SIS_GmhA"/>
    <property type="match status" value="1"/>
</dbReference>
<dbReference type="PANTHER" id="PTHR30390:SF8">
    <property type="entry name" value="SUGAR ISOMERASE (SIS)"/>
    <property type="match status" value="1"/>
</dbReference>
<dbReference type="Pfam" id="PF13580">
    <property type="entry name" value="SIS_2"/>
    <property type="match status" value="1"/>
</dbReference>
<protein>
    <submittedName>
        <fullName evidence="2">SIS domain-containing protein</fullName>
    </submittedName>
</protein>
<dbReference type="InterPro" id="IPR046348">
    <property type="entry name" value="SIS_dom_sf"/>
</dbReference>
<organism evidence="2 3">
    <name type="scientific">Leptospira idonii</name>
    <dbReference type="NCBI Taxonomy" id="1193500"/>
    <lineage>
        <taxon>Bacteria</taxon>
        <taxon>Pseudomonadati</taxon>
        <taxon>Spirochaetota</taxon>
        <taxon>Spirochaetia</taxon>
        <taxon>Leptospirales</taxon>
        <taxon>Leptospiraceae</taxon>
        <taxon>Leptospira</taxon>
    </lineage>
</organism>
<dbReference type="Proteomes" id="UP000298058">
    <property type="component" value="Unassembled WGS sequence"/>
</dbReference>
<keyword evidence="3" id="KW-1185">Reference proteome</keyword>
<evidence type="ECO:0000259" key="1">
    <source>
        <dbReference type="PROSITE" id="PS51464"/>
    </source>
</evidence>